<comment type="caution">
    <text evidence="2">The sequence shown here is derived from an EMBL/GenBank/DDBJ whole genome shotgun (WGS) entry which is preliminary data.</text>
</comment>
<keyword evidence="3" id="KW-1185">Reference proteome</keyword>
<organism evidence="2 3">
    <name type="scientific">Chara braunii</name>
    <name type="common">Braun's stonewort</name>
    <dbReference type="NCBI Taxonomy" id="69332"/>
    <lineage>
        <taxon>Eukaryota</taxon>
        <taxon>Viridiplantae</taxon>
        <taxon>Streptophyta</taxon>
        <taxon>Charophyceae</taxon>
        <taxon>Charales</taxon>
        <taxon>Characeae</taxon>
        <taxon>Chara</taxon>
    </lineage>
</organism>
<feature type="region of interest" description="Disordered" evidence="1">
    <location>
        <begin position="77"/>
        <end position="115"/>
    </location>
</feature>
<sequence length="237" mass="26887">MAACRSTTPSEANYGWRDDDDCSAAEVTGWQAWDDHQREIWQASTSGITRGVANMKVLGDDIFVHCDGAEGEDYAANESECEDDEDGDDKTEICPLGRKRGGSRSRKKVVLPRAGRQGKRVVQDTGVVDATESRDFWTVEHMIGLIRAKRDQDLHLTGLGHNYGRMKSKTWKCDNVETRLMQMGVTSRKAVDYGKQLDNLYQQFKTVHKFMGEFGKQDFFGLTLVERKECGFHFRMD</sequence>
<feature type="compositionally biased region" description="Basic residues" evidence="1">
    <location>
        <begin position="97"/>
        <end position="110"/>
    </location>
</feature>
<evidence type="ECO:0008006" key="4">
    <source>
        <dbReference type="Google" id="ProtNLM"/>
    </source>
</evidence>
<protein>
    <recommendedName>
        <fullName evidence="4">Myb/SANT-like domain-containing protein</fullName>
    </recommendedName>
</protein>
<reference evidence="2 3" key="1">
    <citation type="journal article" date="2018" name="Cell">
        <title>The Chara Genome: Secondary Complexity and Implications for Plant Terrestrialization.</title>
        <authorList>
            <person name="Nishiyama T."/>
            <person name="Sakayama H."/>
            <person name="Vries J.D."/>
            <person name="Buschmann H."/>
            <person name="Saint-Marcoux D."/>
            <person name="Ullrich K.K."/>
            <person name="Haas F.B."/>
            <person name="Vanderstraeten L."/>
            <person name="Becker D."/>
            <person name="Lang D."/>
            <person name="Vosolsobe S."/>
            <person name="Rombauts S."/>
            <person name="Wilhelmsson P.K.I."/>
            <person name="Janitza P."/>
            <person name="Kern R."/>
            <person name="Heyl A."/>
            <person name="Rumpler F."/>
            <person name="Villalobos L.I.A.C."/>
            <person name="Clay J.M."/>
            <person name="Skokan R."/>
            <person name="Toyoda A."/>
            <person name="Suzuki Y."/>
            <person name="Kagoshima H."/>
            <person name="Schijlen E."/>
            <person name="Tajeshwar N."/>
            <person name="Catarino B."/>
            <person name="Hetherington A.J."/>
            <person name="Saltykova A."/>
            <person name="Bonnot C."/>
            <person name="Breuninger H."/>
            <person name="Symeonidi A."/>
            <person name="Radhakrishnan G.V."/>
            <person name="Van Nieuwerburgh F."/>
            <person name="Deforce D."/>
            <person name="Chang C."/>
            <person name="Karol K.G."/>
            <person name="Hedrich R."/>
            <person name="Ulvskov P."/>
            <person name="Glockner G."/>
            <person name="Delwiche C.F."/>
            <person name="Petrasek J."/>
            <person name="Van de Peer Y."/>
            <person name="Friml J."/>
            <person name="Beilby M."/>
            <person name="Dolan L."/>
            <person name="Kohara Y."/>
            <person name="Sugano S."/>
            <person name="Fujiyama A."/>
            <person name="Delaux P.-M."/>
            <person name="Quint M."/>
            <person name="TheiBen G."/>
            <person name="Hagemann M."/>
            <person name="Harholt J."/>
            <person name="Dunand C."/>
            <person name="Zachgo S."/>
            <person name="Langdale J."/>
            <person name="Maumus F."/>
            <person name="Straeten D.V.D."/>
            <person name="Gould S.B."/>
            <person name="Rensing S.A."/>
        </authorList>
    </citation>
    <scope>NUCLEOTIDE SEQUENCE [LARGE SCALE GENOMIC DNA]</scope>
    <source>
        <strain evidence="2 3">S276</strain>
    </source>
</reference>
<dbReference type="AlphaFoldDB" id="A0A388KL07"/>
<proteinExistence type="predicted"/>
<dbReference type="OrthoDB" id="6723674at2759"/>
<evidence type="ECO:0000313" key="3">
    <source>
        <dbReference type="Proteomes" id="UP000265515"/>
    </source>
</evidence>
<dbReference type="Proteomes" id="UP000265515">
    <property type="component" value="Unassembled WGS sequence"/>
</dbReference>
<feature type="compositionally biased region" description="Acidic residues" evidence="1">
    <location>
        <begin position="77"/>
        <end position="89"/>
    </location>
</feature>
<dbReference type="Gramene" id="GBG70717">
    <property type="protein sequence ID" value="GBG70717"/>
    <property type="gene ID" value="CBR_g8016"/>
</dbReference>
<evidence type="ECO:0000313" key="2">
    <source>
        <dbReference type="EMBL" id="GBG70717.1"/>
    </source>
</evidence>
<dbReference type="EMBL" id="BFEA01000135">
    <property type="protein sequence ID" value="GBG70717.1"/>
    <property type="molecule type" value="Genomic_DNA"/>
</dbReference>
<name>A0A388KL07_CHABU</name>
<evidence type="ECO:0000256" key="1">
    <source>
        <dbReference type="SAM" id="MobiDB-lite"/>
    </source>
</evidence>
<gene>
    <name evidence="2" type="ORF">CBR_g8016</name>
</gene>
<accession>A0A388KL07</accession>